<name>A0A8H3L4A2_9GLOM</name>
<sequence>MTKHFKELGYTDEQLDLVYRKGVYPYDYIDSHDRFLETELPLYHEFHSTLKGKITLDDYQHAQKVWKEFRCQNLDATNLYGHSISQYLSIRNYKWGTSRGYLLNNPAMQKKLLNMALKIKPDAKRGCYLNINSHFPLKTHDYLSDLPPAVENIAVEKDWLCPYNAKLVEQLDGGRFSATEN</sequence>
<dbReference type="Proteomes" id="UP000615446">
    <property type="component" value="Unassembled WGS sequence"/>
</dbReference>
<evidence type="ECO:0000313" key="2">
    <source>
        <dbReference type="Proteomes" id="UP000615446"/>
    </source>
</evidence>
<reference evidence="1" key="1">
    <citation type="submission" date="2019-10" db="EMBL/GenBank/DDBJ databases">
        <title>Conservation and host-specific expression of non-tandemly repeated heterogenous ribosome RNA gene in arbuscular mycorrhizal fungi.</title>
        <authorList>
            <person name="Maeda T."/>
            <person name="Kobayashi Y."/>
            <person name="Nakagawa T."/>
            <person name="Ezawa T."/>
            <person name="Yamaguchi K."/>
            <person name="Bino T."/>
            <person name="Nishimoto Y."/>
            <person name="Shigenobu S."/>
            <person name="Kawaguchi M."/>
        </authorList>
    </citation>
    <scope>NUCLEOTIDE SEQUENCE</scope>
    <source>
        <strain evidence="1">HR1</strain>
    </source>
</reference>
<dbReference type="AlphaFoldDB" id="A0A8H3L4A2"/>
<comment type="caution">
    <text evidence="1">The sequence shown here is derived from an EMBL/GenBank/DDBJ whole genome shotgun (WGS) entry which is preliminary data.</text>
</comment>
<evidence type="ECO:0000313" key="1">
    <source>
        <dbReference type="EMBL" id="GES78602.1"/>
    </source>
</evidence>
<accession>A0A8H3L4A2</accession>
<organism evidence="1 2">
    <name type="scientific">Rhizophagus clarus</name>
    <dbReference type="NCBI Taxonomy" id="94130"/>
    <lineage>
        <taxon>Eukaryota</taxon>
        <taxon>Fungi</taxon>
        <taxon>Fungi incertae sedis</taxon>
        <taxon>Mucoromycota</taxon>
        <taxon>Glomeromycotina</taxon>
        <taxon>Glomeromycetes</taxon>
        <taxon>Glomerales</taxon>
        <taxon>Glomeraceae</taxon>
        <taxon>Rhizophagus</taxon>
    </lineage>
</organism>
<evidence type="ECO:0008006" key="3">
    <source>
        <dbReference type="Google" id="ProtNLM"/>
    </source>
</evidence>
<dbReference type="EMBL" id="BLAL01000040">
    <property type="protein sequence ID" value="GES78602.1"/>
    <property type="molecule type" value="Genomic_DNA"/>
</dbReference>
<proteinExistence type="predicted"/>
<protein>
    <recommendedName>
        <fullName evidence="3">DNA-directed DNA polymerase</fullName>
    </recommendedName>
</protein>
<gene>
    <name evidence="1" type="ORF">RCL2_000591900</name>
</gene>
<dbReference type="OrthoDB" id="2364639at2759"/>